<sequence>MIRILIVDDHPLFAEGIKSIFNMEEDIEVVRHIINGKAVPDFLQHNEIDLILMDIDMPVIDGIETMRMLNQQGFDIPILMLTMHQSLRKVRAALEEGAQGYILKDASKAELLEAVRTTSARKNYFHRKINDHIFNYFRGKNSTSAKADQLSEREKQVVRCISEGLNTRSIAKELYISEHTVKTHRRNIMHKLKVKTSAELIKLAYEKGVI</sequence>
<keyword evidence="4" id="KW-0804">Transcription</keyword>
<dbReference type="PANTHER" id="PTHR43214">
    <property type="entry name" value="TWO-COMPONENT RESPONSE REGULATOR"/>
    <property type="match status" value="1"/>
</dbReference>
<protein>
    <submittedName>
        <fullName evidence="8">DNA-binding response regulator</fullName>
    </submittedName>
</protein>
<dbReference type="Proteomes" id="UP001143545">
    <property type="component" value="Unassembled WGS sequence"/>
</dbReference>
<dbReference type="InterPro" id="IPR016032">
    <property type="entry name" value="Sig_transdc_resp-reg_C-effctor"/>
</dbReference>
<dbReference type="RefSeq" id="WP_281755984.1">
    <property type="nucleotide sequence ID" value="NZ_BRVP01000024.1"/>
</dbReference>
<dbReference type="InterPro" id="IPR001789">
    <property type="entry name" value="Sig_transdc_resp-reg_receiver"/>
</dbReference>
<evidence type="ECO:0000256" key="5">
    <source>
        <dbReference type="PROSITE-ProRule" id="PRU00169"/>
    </source>
</evidence>
<evidence type="ECO:0000313" key="9">
    <source>
        <dbReference type="Proteomes" id="UP001143545"/>
    </source>
</evidence>
<dbReference type="EMBL" id="BRVP01000024">
    <property type="protein sequence ID" value="GLB53775.1"/>
    <property type="molecule type" value="Genomic_DNA"/>
</dbReference>
<comment type="caution">
    <text evidence="8">The sequence shown here is derived from an EMBL/GenBank/DDBJ whole genome shotgun (WGS) entry which is preliminary data.</text>
</comment>
<dbReference type="PANTHER" id="PTHR43214:SF41">
    <property type="entry name" value="NITRATE_NITRITE RESPONSE REGULATOR PROTEIN NARP"/>
    <property type="match status" value="1"/>
</dbReference>
<gene>
    <name evidence="8" type="ORF">NBRC110019_28160</name>
</gene>
<dbReference type="SUPFAM" id="SSF52172">
    <property type="entry name" value="CheY-like"/>
    <property type="match status" value="1"/>
</dbReference>
<evidence type="ECO:0000256" key="3">
    <source>
        <dbReference type="ARBA" id="ARBA00023125"/>
    </source>
</evidence>
<dbReference type="InterPro" id="IPR000792">
    <property type="entry name" value="Tscrpt_reg_LuxR_C"/>
</dbReference>
<keyword evidence="1 5" id="KW-0597">Phosphoprotein</keyword>
<feature type="domain" description="HTH luxR-type" evidence="6">
    <location>
        <begin position="143"/>
        <end position="208"/>
    </location>
</feature>
<dbReference type="GO" id="GO:0006355">
    <property type="term" value="P:regulation of DNA-templated transcription"/>
    <property type="evidence" value="ECO:0007669"/>
    <property type="project" value="InterPro"/>
</dbReference>
<dbReference type="SMART" id="SM00421">
    <property type="entry name" value="HTH_LUXR"/>
    <property type="match status" value="1"/>
</dbReference>
<dbReference type="Gene3D" id="3.40.50.2300">
    <property type="match status" value="1"/>
</dbReference>
<dbReference type="GO" id="GO:0000160">
    <property type="term" value="P:phosphorelay signal transduction system"/>
    <property type="evidence" value="ECO:0007669"/>
    <property type="project" value="InterPro"/>
</dbReference>
<dbReference type="CDD" id="cd06170">
    <property type="entry name" value="LuxR_C_like"/>
    <property type="match status" value="1"/>
</dbReference>
<dbReference type="SUPFAM" id="SSF46894">
    <property type="entry name" value="C-terminal effector domain of the bipartite response regulators"/>
    <property type="match status" value="1"/>
</dbReference>
<name>A0A9W6B8L3_9FLAO</name>
<keyword evidence="2" id="KW-0805">Transcription regulation</keyword>
<dbReference type="CDD" id="cd17535">
    <property type="entry name" value="REC_NarL-like"/>
    <property type="match status" value="1"/>
</dbReference>
<dbReference type="InterPro" id="IPR011006">
    <property type="entry name" value="CheY-like_superfamily"/>
</dbReference>
<keyword evidence="3 8" id="KW-0238">DNA-binding</keyword>
<dbReference type="InterPro" id="IPR039420">
    <property type="entry name" value="WalR-like"/>
</dbReference>
<evidence type="ECO:0000313" key="8">
    <source>
        <dbReference type="EMBL" id="GLB53775.1"/>
    </source>
</evidence>
<organism evidence="8 9">
    <name type="scientific">Neptunitalea chrysea</name>
    <dbReference type="NCBI Taxonomy" id="1647581"/>
    <lineage>
        <taxon>Bacteria</taxon>
        <taxon>Pseudomonadati</taxon>
        <taxon>Bacteroidota</taxon>
        <taxon>Flavobacteriia</taxon>
        <taxon>Flavobacteriales</taxon>
        <taxon>Flavobacteriaceae</taxon>
        <taxon>Neptunitalea</taxon>
    </lineage>
</organism>
<dbReference type="PROSITE" id="PS50110">
    <property type="entry name" value="RESPONSE_REGULATORY"/>
    <property type="match status" value="1"/>
</dbReference>
<feature type="domain" description="Response regulatory" evidence="7">
    <location>
        <begin position="3"/>
        <end position="119"/>
    </location>
</feature>
<accession>A0A9W6B8L3</accession>
<dbReference type="Pfam" id="PF00196">
    <property type="entry name" value="GerE"/>
    <property type="match status" value="1"/>
</dbReference>
<evidence type="ECO:0000256" key="2">
    <source>
        <dbReference type="ARBA" id="ARBA00023015"/>
    </source>
</evidence>
<dbReference type="AlphaFoldDB" id="A0A9W6B8L3"/>
<dbReference type="InterPro" id="IPR058245">
    <property type="entry name" value="NreC/VraR/RcsB-like_REC"/>
</dbReference>
<dbReference type="PROSITE" id="PS00622">
    <property type="entry name" value="HTH_LUXR_1"/>
    <property type="match status" value="1"/>
</dbReference>
<dbReference type="PROSITE" id="PS50043">
    <property type="entry name" value="HTH_LUXR_2"/>
    <property type="match status" value="1"/>
</dbReference>
<dbReference type="PRINTS" id="PR00038">
    <property type="entry name" value="HTHLUXR"/>
</dbReference>
<keyword evidence="9" id="KW-1185">Reference proteome</keyword>
<evidence type="ECO:0000256" key="4">
    <source>
        <dbReference type="ARBA" id="ARBA00023163"/>
    </source>
</evidence>
<feature type="modified residue" description="4-aspartylphosphate" evidence="5">
    <location>
        <position position="54"/>
    </location>
</feature>
<dbReference type="Pfam" id="PF00072">
    <property type="entry name" value="Response_reg"/>
    <property type="match status" value="1"/>
</dbReference>
<evidence type="ECO:0000259" key="7">
    <source>
        <dbReference type="PROSITE" id="PS50110"/>
    </source>
</evidence>
<proteinExistence type="predicted"/>
<reference evidence="8" key="1">
    <citation type="submission" date="2022-07" db="EMBL/GenBank/DDBJ databases">
        <title>Taxonomy of Novel Oxalotrophic and Methylotrophic Bacteria.</title>
        <authorList>
            <person name="Sahin N."/>
            <person name="Tani A."/>
        </authorList>
    </citation>
    <scope>NUCLEOTIDE SEQUENCE</scope>
    <source>
        <strain evidence="8">AM327</strain>
    </source>
</reference>
<evidence type="ECO:0000256" key="1">
    <source>
        <dbReference type="ARBA" id="ARBA00022553"/>
    </source>
</evidence>
<dbReference type="SMART" id="SM00448">
    <property type="entry name" value="REC"/>
    <property type="match status" value="1"/>
</dbReference>
<evidence type="ECO:0000259" key="6">
    <source>
        <dbReference type="PROSITE" id="PS50043"/>
    </source>
</evidence>
<dbReference type="GO" id="GO:0003677">
    <property type="term" value="F:DNA binding"/>
    <property type="evidence" value="ECO:0007669"/>
    <property type="project" value="UniProtKB-KW"/>
</dbReference>